<dbReference type="Gene3D" id="3.30.420.40">
    <property type="match status" value="2"/>
</dbReference>
<evidence type="ECO:0000256" key="2">
    <source>
        <dbReference type="ARBA" id="ARBA00006479"/>
    </source>
</evidence>
<dbReference type="EMBL" id="BORR01000008">
    <property type="protein sequence ID" value="GIO37750.1"/>
    <property type="molecule type" value="Genomic_DNA"/>
</dbReference>
<protein>
    <recommendedName>
        <fullName evidence="6">ROK family protein</fullName>
    </recommendedName>
</protein>
<reference evidence="4 5" key="1">
    <citation type="submission" date="2021-03" db="EMBL/GenBank/DDBJ databases">
        <title>Antimicrobial resistance genes in bacteria isolated from Japanese honey, and their potential for conferring macrolide and lincosamide resistance in the American foulbrood pathogen Paenibacillus larvae.</title>
        <authorList>
            <person name="Okamoto M."/>
            <person name="Kumagai M."/>
            <person name="Kanamori H."/>
            <person name="Takamatsu D."/>
        </authorList>
    </citation>
    <scope>NUCLEOTIDE SEQUENCE [LARGE SCALE GENOMIC DNA]</scope>
    <source>
        <strain evidence="4 5">J41TS12</strain>
    </source>
</reference>
<sequence>MISTSHNTRQVKKINVELVKNTLKAIGTGTKASIAGSTGLSIATCGTILNELVQSGEVLETEYEESSGGRPARQYKFNADYAYVLCLLVKTESGAHSISYAIVNLMGEKVEEEVKSLPTIDRSQIDLIVGELVQRYDNIKAIGIGIPGVAHHGIIGICDVAALAGEPLGPWLEEKYSIDVIIENDMNLAVYGFYNLQDVEEDKTVAVVTFPNNHFPGAGFIVNGRMVTGHTHFAGEVSYLPFGMTREEQLAQWHDQEHFMTNAVQVLASIIAIMNPVSIAITGELTHPSMLEPLTEGCMKYIPKEHMPVLTIKNDIHHEYLTGIIALALESLTYRLQLVERR</sequence>
<evidence type="ECO:0000256" key="3">
    <source>
        <dbReference type="ARBA" id="ARBA00022629"/>
    </source>
</evidence>
<gene>
    <name evidence="4" type="ORF">J41TS12_26110</name>
</gene>
<proteinExistence type="inferred from homology"/>
<comment type="caution">
    <text evidence="4">The sequence shown here is derived from an EMBL/GenBank/DDBJ whole genome shotgun (WGS) entry which is preliminary data.</text>
</comment>
<keyword evidence="5" id="KW-1185">Reference proteome</keyword>
<organism evidence="4 5">
    <name type="scientific">Paenibacillus antibioticophila</name>
    <dbReference type="NCBI Taxonomy" id="1274374"/>
    <lineage>
        <taxon>Bacteria</taxon>
        <taxon>Bacillati</taxon>
        <taxon>Bacillota</taxon>
        <taxon>Bacilli</taxon>
        <taxon>Bacillales</taxon>
        <taxon>Paenibacillaceae</taxon>
        <taxon>Paenibacillus</taxon>
    </lineage>
</organism>
<evidence type="ECO:0008006" key="6">
    <source>
        <dbReference type="Google" id="ProtNLM"/>
    </source>
</evidence>
<dbReference type="RefSeq" id="WP_212939980.1">
    <property type="nucleotide sequence ID" value="NZ_BORR01000008.1"/>
</dbReference>
<dbReference type="AlphaFoldDB" id="A0A920CFK7"/>
<name>A0A920CFK7_9BACL</name>
<comment type="similarity">
    <text evidence="2">Belongs to the ROK (NagC/XylR) family.</text>
</comment>
<dbReference type="CDD" id="cd23763">
    <property type="entry name" value="ASKHA_ATPase_ROK"/>
    <property type="match status" value="1"/>
</dbReference>
<dbReference type="SUPFAM" id="SSF46785">
    <property type="entry name" value="Winged helix' DNA-binding domain"/>
    <property type="match status" value="1"/>
</dbReference>
<dbReference type="InterPro" id="IPR000600">
    <property type="entry name" value="ROK"/>
</dbReference>
<dbReference type="PANTHER" id="PTHR18964">
    <property type="entry name" value="ROK (REPRESSOR, ORF, KINASE) FAMILY"/>
    <property type="match status" value="1"/>
</dbReference>
<dbReference type="GO" id="GO:0042732">
    <property type="term" value="P:D-xylose metabolic process"/>
    <property type="evidence" value="ECO:0007669"/>
    <property type="project" value="UniProtKB-KW"/>
</dbReference>
<dbReference type="InterPro" id="IPR036388">
    <property type="entry name" value="WH-like_DNA-bd_sf"/>
</dbReference>
<accession>A0A920CFK7</accession>
<dbReference type="Gene3D" id="1.10.10.10">
    <property type="entry name" value="Winged helix-like DNA-binding domain superfamily/Winged helix DNA-binding domain"/>
    <property type="match status" value="1"/>
</dbReference>
<dbReference type="InterPro" id="IPR036390">
    <property type="entry name" value="WH_DNA-bd_sf"/>
</dbReference>
<evidence type="ECO:0000313" key="4">
    <source>
        <dbReference type="EMBL" id="GIO37750.1"/>
    </source>
</evidence>
<keyword evidence="3" id="KW-0859">Xylose metabolism</keyword>
<dbReference type="Pfam" id="PF00480">
    <property type="entry name" value="ROK"/>
    <property type="match status" value="1"/>
</dbReference>
<dbReference type="InterPro" id="IPR043129">
    <property type="entry name" value="ATPase_NBD"/>
</dbReference>
<evidence type="ECO:0000256" key="1">
    <source>
        <dbReference type="ARBA" id="ARBA00002486"/>
    </source>
</evidence>
<keyword evidence="3" id="KW-0119">Carbohydrate metabolism</keyword>
<dbReference type="SUPFAM" id="SSF53067">
    <property type="entry name" value="Actin-like ATPase domain"/>
    <property type="match status" value="1"/>
</dbReference>
<dbReference type="PANTHER" id="PTHR18964:SF149">
    <property type="entry name" value="BIFUNCTIONAL UDP-N-ACETYLGLUCOSAMINE 2-EPIMERASE_N-ACETYLMANNOSAMINE KINASE"/>
    <property type="match status" value="1"/>
</dbReference>
<evidence type="ECO:0000313" key="5">
    <source>
        <dbReference type="Proteomes" id="UP000681162"/>
    </source>
</evidence>
<comment type="function">
    <text evidence="1">Transcriptional repressor of xylose-utilizing enzymes.</text>
</comment>
<dbReference type="Proteomes" id="UP000681162">
    <property type="component" value="Unassembled WGS sequence"/>
</dbReference>